<protein>
    <recommendedName>
        <fullName evidence="3">SbsA Ig-like domain-containing protein</fullName>
    </recommendedName>
</protein>
<evidence type="ECO:0000313" key="2">
    <source>
        <dbReference type="Proteomes" id="UP000030081"/>
    </source>
</evidence>
<dbReference type="EMBL" id="CP009620">
    <property type="protein sequence ID" value="AIW22860.1"/>
    <property type="molecule type" value="Genomic_DNA"/>
</dbReference>
<evidence type="ECO:0000313" key="1">
    <source>
        <dbReference type="EMBL" id="AIW22860.1"/>
    </source>
</evidence>
<name>A0AAN0SKT6_9VIBR</name>
<proteinExistence type="predicted"/>
<geneLocation type="plasmid" evidence="1 2">
    <name>p319</name>
</geneLocation>
<accession>A0AAN0SKT6</accession>
<dbReference type="KEGG" id="vcy:IX92_27865"/>
<organism evidence="1 2">
    <name type="scientific">Vibrio coralliilyticus</name>
    <dbReference type="NCBI Taxonomy" id="190893"/>
    <lineage>
        <taxon>Bacteria</taxon>
        <taxon>Pseudomonadati</taxon>
        <taxon>Pseudomonadota</taxon>
        <taxon>Gammaproteobacteria</taxon>
        <taxon>Vibrionales</taxon>
        <taxon>Vibrionaceae</taxon>
        <taxon>Vibrio</taxon>
    </lineage>
</organism>
<reference evidence="1 2" key="1">
    <citation type="submission" date="2014-10" db="EMBL/GenBank/DDBJ databases">
        <title>The Complete Genome Sequence for the Shellfish Pathogen Vibrio coralliilyticus RE98 Isolated from a Shellfish Hatchery.</title>
        <authorList>
            <person name="Richards G.P."/>
            <person name="Bono J.L."/>
            <person name="Watson M.A."/>
            <person name="Needleman D.S."/>
        </authorList>
    </citation>
    <scope>NUCLEOTIDE SEQUENCE [LARGE SCALE GENOMIC DNA]</scope>
    <source>
        <strain evidence="1 2">RE98</strain>
        <plasmid evidence="1 2">p319</plasmid>
    </source>
</reference>
<gene>
    <name evidence="1" type="ORF">IX92_27865</name>
</gene>
<dbReference type="AlphaFoldDB" id="A0AAN0SKT6"/>
<sequence>MNLAQRVAIGLIFSVTSGLAQSKDCRENPPTELVSAVYPTAEVLPENLLRFYVYFEQPMNTANALSHVYLTDASGTQLDGVFIENKVDLWSPDRTRLTLLFDPGRVKTGLIAHNTLGRALEAGETYHLVVEAGDMSASGCASTFVKTFSVSKAHFIRPVVSDWTISSPPSGTTMPITMGFPSPIDHTSLAFRIRIKDSRGQSVPGAIDVRAHESQWVFSPTTSWQASESYSVFVDPILEDIVGNRPTGLFDQPSLIEASLGQNQPIQIPIKLSED</sequence>
<keyword evidence="2" id="KW-1185">Reference proteome</keyword>
<evidence type="ECO:0008006" key="3">
    <source>
        <dbReference type="Google" id="ProtNLM"/>
    </source>
</evidence>
<dbReference type="RefSeq" id="WP_043011773.1">
    <property type="nucleotide sequence ID" value="NZ_CP009620.1"/>
</dbReference>
<dbReference type="Proteomes" id="UP000030081">
    <property type="component" value="Plasmid p319"/>
</dbReference>
<keyword evidence="1" id="KW-0614">Plasmid</keyword>